<dbReference type="RefSeq" id="WP_115089929.1">
    <property type="nucleotide sequence ID" value="NZ_CP068107.1"/>
</dbReference>
<dbReference type="SUPFAM" id="SSF52788">
    <property type="entry name" value="Phosphotyrosine protein phosphatases I"/>
    <property type="match status" value="1"/>
</dbReference>
<reference evidence="1 2" key="1">
    <citation type="submission" date="2018-06" db="EMBL/GenBank/DDBJ databases">
        <authorList>
            <consortium name="Pathogen Informatics"/>
            <person name="Doyle S."/>
        </authorList>
    </citation>
    <scope>NUCLEOTIDE SEQUENCE [LARGE SCALE GENOMIC DNA]</scope>
    <source>
        <strain evidence="1 2">NCTC11179</strain>
    </source>
</reference>
<gene>
    <name evidence="1" type="ORF">NCTC11179_00411</name>
</gene>
<protein>
    <submittedName>
        <fullName evidence="1">Arsenate reductase</fullName>
    </submittedName>
</protein>
<evidence type="ECO:0000313" key="1">
    <source>
        <dbReference type="EMBL" id="STZ26884.1"/>
    </source>
</evidence>
<dbReference type="EMBL" id="UGQL01000001">
    <property type="protein sequence ID" value="STZ26884.1"/>
    <property type="molecule type" value="Genomic_DNA"/>
</dbReference>
<name>A0A378RIT6_MYROD</name>
<evidence type="ECO:0000313" key="2">
    <source>
        <dbReference type="Proteomes" id="UP000255024"/>
    </source>
</evidence>
<sequence>MYKTLSTTISTMLESRVITDHRKEVLAPLVAYIQSKVDSKSPIRINFICTHNSRRSHLTQIWMQVAASYYGIPNVTCYSGGTEQTAMYPMVATVLKEQGLDVFKIAEGENPIYAIKYGDNEIPIIGFSKKYDAAFNPSSDFAAVMTCSQADGGCPFIAGAERRIPITFEDPKVFDGTKNQQAGYFNRSLEIASEMFYIVSQIKK</sequence>
<accession>A0A378RIT6</accession>
<proteinExistence type="predicted"/>
<organism evidence="1 2">
    <name type="scientific">Myroides odoratus</name>
    <name type="common">Flavobacterium odoratum</name>
    <dbReference type="NCBI Taxonomy" id="256"/>
    <lineage>
        <taxon>Bacteria</taxon>
        <taxon>Pseudomonadati</taxon>
        <taxon>Bacteroidota</taxon>
        <taxon>Flavobacteriia</taxon>
        <taxon>Flavobacteriales</taxon>
        <taxon>Flavobacteriaceae</taxon>
        <taxon>Myroides</taxon>
    </lineage>
</organism>
<dbReference type="InterPro" id="IPR036196">
    <property type="entry name" value="Ptyr_pPase_sf"/>
</dbReference>
<dbReference type="PANTHER" id="PTHR43428">
    <property type="entry name" value="ARSENATE REDUCTASE"/>
    <property type="match status" value="1"/>
</dbReference>
<dbReference type="Proteomes" id="UP000255024">
    <property type="component" value="Unassembled WGS sequence"/>
</dbReference>
<dbReference type="Gene3D" id="3.40.50.2300">
    <property type="match status" value="1"/>
</dbReference>
<dbReference type="AlphaFoldDB" id="A0A378RIT6"/>
<keyword evidence="2" id="KW-1185">Reference proteome</keyword>
<dbReference type="PANTHER" id="PTHR43428:SF1">
    <property type="entry name" value="ARSENATE REDUCTASE"/>
    <property type="match status" value="1"/>
</dbReference>